<feature type="compositionally biased region" description="Basic and acidic residues" evidence="2">
    <location>
        <begin position="14"/>
        <end position="25"/>
    </location>
</feature>
<reference evidence="4" key="1">
    <citation type="submission" date="2015-04" db="UniProtKB">
        <authorList>
            <consortium name="EnsemblPlants"/>
        </authorList>
    </citation>
    <scope>IDENTIFICATION</scope>
</reference>
<dbReference type="STRING" id="4537.A0A0E0JEH8"/>
<evidence type="ECO:0000259" key="3">
    <source>
        <dbReference type="PROSITE" id="PS51222"/>
    </source>
</evidence>
<dbReference type="PROSITE" id="PS51222">
    <property type="entry name" value="DCD"/>
    <property type="match status" value="1"/>
</dbReference>
<dbReference type="InterPro" id="IPR013989">
    <property type="entry name" value="Dev_and_cell_death_domain"/>
</dbReference>
<evidence type="ECO:0000313" key="4">
    <source>
        <dbReference type="EnsemblPlants" id="OPUNC01G03990.2"/>
    </source>
</evidence>
<dbReference type="AlphaFoldDB" id="A0A0E0JEH8"/>
<keyword evidence="5" id="KW-1185">Reference proteome</keyword>
<dbReference type="HOGENOM" id="CLU_006099_1_0_1"/>
<proteinExistence type="predicted"/>
<protein>
    <recommendedName>
        <fullName evidence="3">DCD domain-containing protein</fullName>
    </recommendedName>
</protein>
<dbReference type="Gramene" id="OPUNC01G03990.2">
    <property type="protein sequence ID" value="OPUNC01G03990.2"/>
    <property type="gene ID" value="OPUNC01G03990"/>
</dbReference>
<dbReference type="InterPro" id="IPR015915">
    <property type="entry name" value="Kelch-typ_b-propeller"/>
</dbReference>
<evidence type="ECO:0000256" key="2">
    <source>
        <dbReference type="SAM" id="MobiDB-lite"/>
    </source>
</evidence>
<feature type="domain" description="DCD" evidence="3">
    <location>
        <begin position="29"/>
        <end position="166"/>
    </location>
</feature>
<reference evidence="4" key="2">
    <citation type="submission" date="2018-05" db="EMBL/GenBank/DDBJ databases">
        <title>OpunRS2 (Oryza punctata Reference Sequence Version 2).</title>
        <authorList>
            <person name="Zhang J."/>
            <person name="Kudrna D."/>
            <person name="Lee S."/>
            <person name="Talag J."/>
            <person name="Welchert J."/>
            <person name="Wing R.A."/>
        </authorList>
    </citation>
    <scope>NUCLEOTIDE SEQUENCE [LARGE SCALE GENOMIC DNA]</scope>
</reference>
<dbReference type="SMART" id="SM00612">
    <property type="entry name" value="Kelch"/>
    <property type="match status" value="4"/>
</dbReference>
<dbReference type="GO" id="GO:0034976">
    <property type="term" value="P:response to endoplasmic reticulum stress"/>
    <property type="evidence" value="ECO:0007669"/>
    <property type="project" value="InterPro"/>
</dbReference>
<dbReference type="Pfam" id="PF10539">
    <property type="entry name" value="Dev_Cell_Death"/>
    <property type="match status" value="1"/>
</dbReference>
<feature type="coiled-coil region" evidence="1">
    <location>
        <begin position="370"/>
        <end position="397"/>
    </location>
</feature>
<dbReference type="Pfam" id="PF01344">
    <property type="entry name" value="Kelch_1"/>
    <property type="match status" value="3"/>
</dbReference>
<name>A0A0E0JEH8_ORYPU</name>
<accession>A0A0E0JEH8</accession>
<evidence type="ECO:0000313" key="5">
    <source>
        <dbReference type="Proteomes" id="UP000026962"/>
    </source>
</evidence>
<dbReference type="SUPFAM" id="SSF117281">
    <property type="entry name" value="Kelch motif"/>
    <property type="match status" value="1"/>
</dbReference>
<dbReference type="InterPro" id="IPR006652">
    <property type="entry name" value="Kelch_1"/>
</dbReference>
<dbReference type="OMA" id="YAWIDDN"/>
<dbReference type="InterPro" id="IPR044832">
    <property type="entry name" value="NRP-like"/>
</dbReference>
<dbReference type="EnsemblPlants" id="OPUNC01G03990.2">
    <property type="protein sequence ID" value="OPUNC01G03990.2"/>
    <property type="gene ID" value="OPUNC01G03990"/>
</dbReference>
<dbReference type="eggNOG" id="KOG1072">
    <property type="taxonomic scope" value="Eukaryota"/>
</dbReference>
<feature type="region of interest" description="Disordered" evidence="2">
    <location>
        <begin position="1"/>
        <end position="25"/>
    </location>
</feature>
<dbReference type="Proteomes" id="UP000026962">
    <property type="component" value="Chromosome 1"/>
</dbReference>
<dbReference type="PANTHER" id="PTHR46034">
    <property type="match status" value="1"/>
</dbReference>
<keyword evidence="1" id="KW-0175">Coiled coil</keyword>
<dbReference type="Gene3D" id="2.120.10.80">
    <property type="entry name" value="Kelch-type beta propeller"/>
    <property type="match status" value="1"/>
</dbReference>
<sequence length="647" mass="71133">MAGNAVPMGAGKKTKTDDRREKPRELPEKELGGVIFCCNNNTFDECFTKQLFGLPQRHILYVKNIKPGLPLFLFNSSNRQLHGIFKATSTGQLNIDRFAWMSEQSGAETTPFPAQVHFSTKTECPPLPENKYKSVIINNYLKENPSYFHFELDHRQSRDLISLFVPAPVRANQNKLSIPKPPATAHTVPNAWNRPLPFLTAKTHVVSDKVKSEPNVKDVDQFNVSSHSHDIVPHTLPDLEVDLASTSTTSKSNLNKDASGCDDLVAGLIKEDKESMDDDQHAKMGFPLKLQELSSLQQKGANFLEDAPVSTSAQCIHQDTRLAATLPKDSSNATSQCDTSLKDNTSFVQCHEYAELYQIINDLSKKTKAMEKTKKLVKGMERRVEQLEQQLEKSQLEHSSSAPLFGVTNDNVEGPSILLTGGHNGINWLSSLDSYCPGTDILETLMLMSSARAYAAVATLKDHVFIFGGWNGIRSLWYDTVECYNRGANKWIGLPCLNHEKGHLAGATLNGKIFAIGGGDGSRSFSEVEMFDPAAGKWIYSLSMQQPRCAPAVAELNGVLYVIGGYDGNTVEIFDTRANSWRRGSPLNVPRAHGCAVAVDGNAYLIGGIQSSEEYVETVEVYQEGQGWSISGSKAIGKRAFACAVAI</sequence>
<evidence type="ECO:0000256" key="1">
    <source>
        <dbReference type="SAM" id="Coils"/>
    </source>
</evidence>
<dbReference type="PANTHER" id="PTHR46034:SF42">
    <property type="entry name" value="OS01G0165200 PROTEIN"/>
    <property type="match status" value="1"/>
</dbReference>
<organism evidence="4">
    <name type="scientific">Oryza punctata</name>
    <name type="common">Red rice</name>
    <dbReference type="NCBI Taxonomy" id="4537"/>
    <lineage>
        <taxon>Eukaryota</taxon>
        <taxon>Viridiplantae</taxon>
        <taxon>Streptophyta</taxon>
        <taxon>Embryophyta</taxon>
        <taxon>Tracheophyta</taxon>
        <taxon>Spermatophyta</taxon>
        <taxon>Magnoliopsida</taxon>
        <taxon>Liliopsida</taxon>
        <taxon>Poales</taxon>
        <taxon>Poaceae</taxon>
        <taxon>BOP clade</taxon>
        <taxon>Oryzoideae</taxon>
        <taxon>Oryzeae</taxon>
        <taxon>Oryzinae</taxon>
        <taxon>Oryza</taxon>
    </lineage>
</organism>
<dbReference type="SMART" id="SM00767">
    <property type="entry name" value="DCD"/>
    <property type="match status" value="1"/>
</dbReference>